<protein>
    <submittedName>
        <fullName evidence="2">Metalloregulator ArsR/SmtB family transcription factor</fullName>
    </submittedName>
</protein>
<feature type="domain" description="HTH arsR-type" evidence="1">
    <location>
        <begin position="6"/>
        <end position="101"/>
    </location>
</feature>
<dbReference type="PANTHER" id="PTHR39168">
    <property type="entry name" value="TRANSCRIPTIONAL REGULATOR-RELATED"/>
    <property type="match status" value="1"/>
</dbReference>
<dbReference type="PANTHER" id="PTHR39168:SF1">
    <property type="entry name" value="TRANSCRIPTIONAL REGULATORY PROTEIN"/>
    <property type="match status" value="1"/>
</dbReference>
<dbReference type="PROSITE" id="PS50987">
    <property type="entry name" value="HTH_ARSR_2"/>
    <property type="match status" value="1"/>
</dbReference>
<dbReference type="SUPFAM" id="SSF46785">
    <property type="entry name" value="Winged helix' DNA-binding domain"/>
    <property type="match status" value="1"/>
</dbReference>
<keyword evidence="3" id="KW-1185">Reference proteome</keyword>
<dbReference type="InterPro" id="IPR011991">
    <property type="entry name" value="ArsR-like_HTH"/>
</dbReference>
<evidence type="ECO:0000313" key="3">
    <source>
        <dbReference type="Proteomes" id="UP001428817"/>
    </source>
</evidence>
<dbReference type="Pfam" id="PF12840">
    <property type="entry name" value="HTH_20"/>
    <property type="match status" value="1"/>
</dbReference>
<sequence length="255" mass="27803">MTSAIELTRGDPELAGLAALFADPSRARILLALLDGRSLPASVLAGEAGVSAPTASAHLAKLREGGLITVEQSGRHRYHRLANERVATAIEALSALAPAQPIRSLRQHTKAAALRDARSCYDHLAGRLGVAVTAWLVEREALQPIDGVCDTRRRPGEPFSSVLPEHPYRLGPDAERHLATLGVDLPDVVDAPSRRPLLKFCLDWTEQRHHLGGRLGAALLTGLLDRDWLRPTRRRRALELTELGERQLRQAGLEV</sequence>
<dbReference type="Proteomes" id="UP001428817">
    <property type="component" value="Unassembled WGS sequence"/>
</dbReference>
<dbReference type="InterPro" id="IPR036388">
    <property type="entry name" value="WH-like_DNA-bd_sf"/>
</dbReference>
<accession>A0ABP9REC9</accession>
<comment type="caution">
    <text evidence="2">The sequence shown here is derived from an EMBL/GenBank/DDBJ whole genome shotgun (WGS) entry which is preliminary data.</text>
</comment>
<dbReference type="InterPro" id="IPR036390">
    <property type="entry name" value="WH_DNA-bd_sf"/>
</dbReference>
<dbReference type="EMBL" id="BAABJP010000067">
    <property type="protein sequence ID" value="GAA5175660.1"/>
    <property type="molecule type" value="Genomic_DNA"/>
</dbReference>
<organism evidence="2 3">
    <name type="scientific">Pseudonocardia eucalypti</name>
    <dbReference type="NCBI Taxonomy" id="648755"/>
    <lineage>
        <taxon>Bacteria</taxon>
        <taxon>Bacillati</taxon>
        <taxon>Actinomycetota</taxon>
        <taxon>Actinomycetes</taxon>
        <taxon>Pseudonocardiales</taxon>
        <taxon>Pseudonocardiaceae</taxon>
        <taxon>Pseudonocardia</taxon>
    </lineage>
</organism>
<dbReference type="CDD" id="cd00090">
    <property type="entry name" value="HTH_ARSR"/>
    <property type="match status" value="1"/>
</dbReference>
<name>A0ABP9REC9_9PSEU</name>
<dbReference type="SMART" id="SM00418">
    <property type="entry name" value="HTH_ARSR"/>
    <property type="match status" value="1"/>
</dbReference>
<evidence type="ECO:0000313" key="2">
    <source>
        <dbReference type="EMBL" id="GAA5175660.1"/>
    </source>
</evidence>
<dbReference type="RefSeq" id="WP_345703567.1">
    <property type="nucleotide sequence ID" value="NZ_BAABJP010000067.1"/>
</dbReference>
<dbReference type="PRINTS" id="PR00778">
    <property type="entry name" value="HTHARSR"/>
</dbReference>
<dbReference type="InterPro" id="IPR052543">
    <property type="entry name" value="HTH_Metal-responsive_Reg"/>
</dbReference>
<dbReference type="NCBIfam" id="NF033788">
    <property type="entry name" value="HTH_metalloreg"/>
    <property type="match status" value="1"/>
</dbReference>
<gene>
    <name evidence="2" type="ORF">GCM10023321_82160</name>
</gene>
<dbReference type="InterPro" id="IPR001845">
    <property type="entry name" value="HTH_ArsR_DNA-bd_dom"/>
</dbReference>
<reference evidence="3" key="1">
    <citation type="journal article" date="2019" name="Int. J. Syst. Evol. Microbiol.">
        <title>The Global Catalogue of Microorganisms (GCM) 10K type strain sequencing project: providing services to taxonomists for standard genome sequencing and annotation.</title>
        <authorList>
            <consortium name="The Broad Institute Genomics Platform"/>
            <consortium name="The Broad Institute Genome Sequencing Center for Infectious Disease"/>
            <person name="Wu L."/>
            <person name="Ma J."/>
        </authorList>
    </citation>
    <scope>NUCLEOTIDE SEQUENCE [LARGE SCALE GENOMIC DNA]</scope>
    <source>
        <strain evidence="3">JCM 18303</strain>
    </source>
</reference>
<dbReference type="Gene3D" id="1.10.10.10">
    <property type="entry name" value="Winged helix-like DNA-binding domain superfamily/Winged helix DNA-binding domain"/>
    <property type="match status" value="1"/>
</dbReference>
<evidence type="ECO:0000259" key="1">
    <source>
        <dbReference type="PROSITE" id="PS50987"/>
    </source>
</evidence>
<proteinExistence type="predicted"/>